<feature type="coiled-coil region" evidence="7">
    <location>
        <begin position="125"/>
        <end position="155"/>
    </location>
</feature>
<dbReference type="SMART" id="SM00086">
    <property type="entry name" value="PAC"/>
    <property type="match status" value="1"/>
</dbReference>
<dbReference type="STRING" id="224325.AF_1472"/>
<evidence type="ECO:0000256" key="6">
    <source>
        <dbReference type="PROSITE-ProRule" id="PRU00169"/>
    </source>
</evidence>
<dbReference type="GO" id="GO:0000155">
    <property type="term" value="F:phosphorelay sensor kinase activity"/>
    <property type="evidence" value="ECO:0007669"/>
    <property type="project" value="InterPro"/>
</dbReference>
<dbReference type="SMART" id="SM00388">
    <property type="entry name" value="HisKA"/>
    <property type="match status" value="1"/>
</dbReference>
<keyword evidence="4" id="KW-0808">Transferase</keyword>
<dbReference type="HOGENOM" id="CLU_551663_0_0_2"/>
<name>O28800_ARCFU</name>
<dbReference type="SMART" id="SM00091">
    <property type="entry name" value="PAS"/>
    <property type="match status" value="1"/>
</dbReference>
<dbReference type="InterPro" id="IPR013767">
    <property type="entry name" value="PAS_fold"/>
</dbReference>
<accession>O28800</accession>
<keyword evidence="3 6" id="KW-0597">Phosphoprotein</keyword>
<dbReference type="InterPro" id="IPR003018">
    <property type="entry name" value="GAF"/>
</dbReference>
<dbReference type="KEGG" id="afu:AF_1472"/>
<dbReference type="PaxDb" id="224325-AF_1472"/>
<feature type="domain" description="PAS" evidence="9">
    <location>
        <begin position="145"/>
        <end position="215"/>
    </location>
</feature>
<feature type="domain" description="PAC" evidence="10">
    <location>
        <begin position="219"/>
        <end position="270"/>
    </location>
</feature>
<dbReference type="InterPro" id="IPR052162">
    <property type="entry name" value="Sensor_kinase/Photoreceptor"/>
</dbReference>
<dbReference type="Gene3D" id="3.30.450.40">
    <property type="match status" value="1"/>
</dbReference>
<dbReference type="InterPro" id="IPR029016">
    <property type="entry name" value="GAF-like_dom_sf"/>
</dbReference>
<dbReference type="Pfam" id="PF01590">
    <property type="entry name" value="GAF"/>
    <property type="match status" value="1"/>
</dbReference>
<evidence type="ECO:0000259" key="10">
    <source>
        <dbReference type="PROSITE" id="PS50113"/>
    </source>
</evidence>
<dbReference type="CDD" id="cd00156">
    <property type="entry name" value="REC"/>
    <property type="match status" value="1"/>
</dbReference>
<dbReference type="CDD" id="cd00082">
    <property type="entry name" value="HisKA"/>
    <property type="match status" value="1"/>
</dbReference>
<evidence type="ECO:0000259" key="8">
    <source>
        <dbReference type="PROSITE" id="PS50110"/>
    </source>
</evidence>
<dbReference type="EMBL" id="AE000782">
    <property type="protein sequence ID" value="AAB89776.1"/>
    <property type="molecule type" value="Genomic_DNA"/>
</dbReference>
<dbReference type="SUPFAM" id="SSF55781">
    <property type="entry name" value="GAF domain-like"/>
    <property type="match status" value="1"/>
</dbReference>
<dbReference type="SUPFAM" id="SSF52172">
    <property type="entry name" value="CheY-like"/>
    <property type="match status" value="1"/>
</dbReference>
<keyword evidence="12" id="KW-1185">Reference proteome</keyword>
<dbReference type="SMART" id="SM00448">
    <property type="entry name" value="REC"/>
    <property type="match status" value="1"/>
</dbReference>
<evidence type="ECO:0000256" key="4">
    <source>
        <dbReference type="ARBA" id="ARBA00022679"/>
    </source>
</evidence>
<dbReference type="InterPro" id="IPR011006">
    <property type="entry name" value="CheY-like_superfamily"/>
</dbReference>
<dbReference type="PROSITE" id="PS50113">
    <property type="entry name" value="PAC"/>
    <property type="match status" value="1"/>
</dbReference>
<dbReference type="eggNOG" id="arCOG06536">
    <property type="taxonomic scope" value="Archaea"/>
</dbReference>
<keyword evidence="7" id="KW-0175">Coiled coil</keyword>
<dbReference type="InterPro" id="IPR000700">
    <property type="entry name" value="PAS-assoc_C"/>
</dbReference>
<dbReference type="PROSITE" id="PS50110">
    <property type="entry name" value="RESPONSE_REGULATORY"/>
    <property type="match status" value="1"/>
</dbReference>
<dbReference type="Gene3D" id="3.40.50.2300">
    <property type="match status" value="1"/>
</dbReference>
<dbReference type="Pfam" id="PF00512">
    <property type="entry name" value="HisKA"/>
    <property type="match status" value="1"/>
</dbReference>
<evidence type="ECO:0000256" key="5">
    <source>
        <dbReference type="ARBA" id="ARBA00022777"/>
    </source>
</evidence>
<dbReference type="EC" id="2.7.13.3" evidence="2"/>
<dbReference type="PANTHER" id="PTHR43304:SF1">
    <property type="entry name" value="PAC DOMAIN-CONTAINING PROTEIN"/>
    <property type="match status" value="1"/>
</dbReference>
<evidence type="ECO:0000313" key="11">
    <source>
        <dbReference type="EMBL" id="AAB89776.1"/>
    </source>
</evidence>
<keyword evidence="5 11" id="KW-0418">Kinase</keyword>
<dbReference type="eggNOG" id="arCOG02330">
    <property type="taxonomic scope" value="Archaea"/>
</dbReference>
<dbReference type="PhylomeDB" id="O28800"/>
<dbReference type="InterPro" id="IPR001610">
    <property type="entry name" value="PAC"/>
</dbReference>
<sequence>MRNRRFEMRILIADDNPDDRILAVRELKKEFADLEVVEILSKEDLEKALENFNFDAVITDYRLRWGTGFDVLKAVKQVSPFTPVIMLTLTGDEEIAVEAMKEGFDDYVLKSPKHIRRLPLAVKNAIEKKKREKEIEEAYRKLEESERRYRDLWENANDFLYVHDLEGRFTAVNRAAIEGFGYSLEDLGKLTIWDVLVGDSAELVKERMKRTLQSEPNEEPFEVLCKTKDGRLLWLEVKTRPIYENGKLVGVQGIARDVTKRKEYEEEIKRLNRLLRIVNDINDLLVRERDADDLVEAIVEKLSEFYPSVFVGVAKDGEMVFYPKGAEGSECVKEAITSKRTVRLEPDRHIKGCKHISVHGSFYALTIPMVYDEKVKGVIIIHSDRPFSEDEVEILTTLSADVAFALNAIQLEEEKFLAYEQIERNIEQFAILVDHIRNPLAALQLITEMEVEDEKVRKKIIEQVKRIEKLIRDLDRGWIESEVIREFLRKTWER</sequence>
<reference evidence="11 12" key="1">
    <citation type="journal article" date="1997" name="Nature">
        <title>The complete genome sequence of the hyperthermophilic, sulphate-reducing archaeon Archaeoglobus fulgidus.</title>
        <authorList>
            <person name="Klenk H.P."/>
            <person name="Clayton R.A."/>
            <person name="Tomb J."/>
            <person name="White O."/>
            <person name="Nelson K.E."/>
            <person name="Ketchum K.A."/>
            <person name="Dodson R.J."/>
            <person name="Gwinn M."/>
            <person name="Hickey E.K."/>
            <person name="Peterson J.D."/>
            <person name="Richardson D.L."/>
            <person name="Kerlavage A.R."/>
            <person name="Graham D.E."/>
            <person name="Kyrpides N.C."/>
            <person name="Fleischmann R.D."/>
            <person name="Quackenbush J."/>
            <person name="Lee N.H."/>
            <person name="Sutton G.G."/>
            <person name="Gill S."/>
            <person name="Kirkness E.F."/>
            <person name="Dougherty B.A."/>
            <person name="McKenney K."/>
            <person name="Adams M.D."/>
            <person name="Loftus B."/>
            <person name="Peterson S."/>
            <person name="Reich C.I."/>
            <person name="McNeil L.K."/>
            <person name="Badger J.H."/>
            <person name="Glodek A."/>
            <person name="Zhou L."/>
            <person name="Overbeek R."/>
            <person name="Gocayne J.D."/>
            <person name="Weidman J.F."/>
            <person name="McDonald L."/>
            <person name="Utterback T."/>
            <person name="Cotton M.D."/>
            <person name="Spriggs T."/>
            <person name="Artiach P."/>
            <person name="Kaine B.P."/>
            <person name="Sykes S.M."/>
            <person name="Sadow P.W."/>
            <person name="D'Andrea K.P."/>
            <person name="Bowman C."/>
            <person name="Fujii C."/>
            <person name="Garland S.A."/>
            <person name="Mason T.M."/>
            <person name="Olsen G.J."/>
            <person name="Fraser C.M."/>
            <person name="Smith H.O."/>
            <person name="Woese C.R."/>
            <person name="Venter J.C."/>
        </authorList>
    </citation>
    <scope>NUCLEOTIDE SEQUENCE [LARGE SCALE GENOMIC DNA]</scope>
    <source>
        <strain evidence="12">ATCC 49558 / DSM 4304 / JCM 9628 / NBRC 100126 / VC-16</strain>
    </source>
</reference>
<dbReference type="CDD" id="cd00130">
    <property type="entry name" value="PAS"/>
    <property type="match status" value="1"/>
</dbReference>
<gene>
    <name evidence="11" type="ordered locus">AF_1472</name>
</gene>
<dbReference type="PIR" id="G69433">
    <property type="entry name" value="G69433"/>
</dbReference>
<dbReference type="InterPro" id="IPR001789">
    <property type="entry name" value="Sig_transdc_resp-reg_receiver"/>
</dbReference>
<dbReference type="GO" id="GO:0006355">
    <property type="term" value="P:regulation of DNA-templated transcription"/>
    <property type="evidence" value="ECO:0007669"/>
    <property type="project" value="InterPro"/>
</dbReference>
<organism evidence="11 12">
    <name type="scientific">Archaeoglobus fulgidus (strain ATCC 49558 / DSM 4304 / JCM 9628 / NBRC 100126 / VC-16)</name>
    <dbReference type="NCBI Taxonomy" id="224325"/>
    <lineage>
        <taxon>Archaea</taxon>
        <taxon>Methanobacteriati</taxon>
        <taxon>Methanobacteriota</taxon>
        <taxon>Archaeoglobi</taxon>
        <taxon>Archaeoglobales</taxon>
        <taxon>Archaeoglobaceae</taxon>
        <taxon>Archaeoglobus</taxon>
    </lineage>
</organism>
<dbReference type="SUPFAM" id="SSF55785">
    <property type="entry name" value="PYP-like sensor domain (PAS domain)"/>
    <property type="match status" value="1"/>
</dbReference>
<evidence type="ECO:0000256" key="7">
    <source>
        <dbReference type="SAM" id="Coils"/>
    </source>
</evidence>
<evidence type="ECO:0000259" key="9">
    <source>
        <dbReference type="PROSITE" id="PS50112"/>
    </source>
</evidence>
<dbReference type="AlphaFoldDB" id="O28800"/>
<dbReference type="Pfam" id="PF00072">
    <property type="entry name" value="Response_reg"/>
    <property type="match status" value="1"/>
</dbReference>
<feature type="coiled-coil region" evidence="7">
    <location>
        <begin position="254"/>
        <end position="281"/>
    </location>
</feature>
<proteinExistence type="predicted"/>
<dbReference type="NCBIfam" id="TIGR00229">
    <property type="entry name" value="sensory_box"/>
    <property type="match status" value="1"/>
</dbReference>
<dbReference type="InterPro" id="IPR000014">
    <property type="entry name" value="PAS"/>
</dbReference>
<dbReference type="InterPro" id="IPR035965">
    <property type="entry name" value="PAS-like_dom_sf"/>
</dbReference>
<dbReference type="PANTHER" id="PTHR43304">
    <property type="entry name" value="PHYTOCHROME-LIKE PROTEIN CPH1"/>
    <property type="match status" value="1"/>
</dbReference>
<feature type="domain" description="Response regulatory" evidence="8">
    <location>
        <begin position="9"/>
        <end position="125"/>
    </location>
</feature>
<protein>
    <recommendedName>
        <fullName evidence="2">histidine kinase</fullName>
        <ecNumber evidence="2">2.7.13.3</ecNumber>
    </recommendedName>
</protein>
<evidence type="ECO:0000256" key="3">
    <source>
        <dbReference type="ARBA" id="ARBA00022553"/>
    </source>
</evidence>
<dbReference type="EnsemblBacteria" id="AAB89776">
    <property type="protein sequence ID" value="AAB89776"/>
    <property type="gene ID" value="AF_1472"/>
</dbReference>
<evidence type="ECO:0000313" key="12">
    <source>
        <dbReference type="Proteomes" id="UP000002199"/>
    </source>
</evidence>
<dbReference type="PROSITE" id="PS50112">
    <property type="entry name" value="PAS"/>
    <property type="match status" value="1"/>
</dbReference>
<dbReference type="Proteomes" id="UP000002199">
    <property type="component" value="Chromosome"/>
</dbReference>
<comment type="catalytic activity">
    <reaction evidence="1">
        <text>ATP + protein L-histidine = ADP + protein N-phospho-L-histidine.</text>
        <dbReference type="EC" id="2.7.13.3"/>
    </reaction>
</comment>
<feature type="modified residue" description="4-aspartylphosphate" evidence="6">
    <location>
        <position position="60"/>
    </location>
</feature>
<dbReference type="Pfam" id="PF00989">
    <property type="entry name" value="PAS"/>
    <property type="match status" value="1"/>
</dbReference>
<dbReference type="InterPro" id="IPR003661">
    <property type="entry name" value="HisK_dim/P_dom"/>
</dbReference>
<evidence type="ECO:0000256" key="2">
    <source>
        <dbReference type="ARBA" id="ARBA00012438"/>
    </source>
</evidence>
<dbReference type="Gene3D" id="3.30.450.20">
    <property type="entry name" value="PAS domain"/>
    <property type="match status" value="1"/>
</dbReference>
<evidence type="ECO:0000256" key="1">
    <source>
        <dbReference type="ARBA" id="ARBA00000085"/>
    </source>
</evidence>
<dbReference type="eggNOG" id="arCOG02384">
    <property type="taxonomic scope" value="Archaea"/>
</dbReference>